<dbReference type="Gene3D" id="2.30.29.80">
    <property type="match status" value="1"/>
</dbReference>
<feature type="domain" description="DUF1508" evidence="2">
    <location>
        <begin position="62"/>
        <end position="106"/>
    </location>
</feature>
<proteinExistence type="predicted"/>
<feature type="domain" description="DUF1508" evidence="2">
    <location>
        <begin position="10"/>
        <end position="57"/>
    </location>
</feature>
<dbReference type="RefSeq" id="WP_132829546.1">
    <property type="nucleotide sequence ID" value="NZ_SMFP01000007.1"/>
</dbReference>
<organism evidence="3 4">
    <name type="scientific">Antarcticimicrobium sediminis</name>
    <dbReference type="NCBI Taxonomy" id="2546227"/>
    <lineage>
        <taxon>Bacteria</taxon>
        <taxon>Pseudomonadati</taxon>
        <taxon>Pseudomonadota</taxon>
        <taxon>Alphaproteobacteria</taxon>
        <taxon>Rhodobacterales</taxon>
        <taxon>Paracoccaceae</taxon>
        <taxon>Antarcticimicrobium</taxon>
    </lineage>
</organism>
<name>A0A4R5ERZ4_9RHOB</name>
<dbReference type="InterPro" id="IPR036913">
    <property type="entry name" value="YegP-like_sf"/>
</dbReference>
<dbReference type="InterPro" id="IPR051141">
    <property type="entry name" value="UPF0339_domain"/>
</dbReference>
<feature type="region of interest" description="Disordered" evidence="1">
    <location>
        <begin position="44"/>
        <end position="67"/>
    </location>
</feature>
<comment type="caution">
    <text evidence="3">The sequence shown here is derived from an EMBL/GenBank/DDBJ whole genome shotgun (WGS) entry which is preliminary data.</text>
</comment>
<keyword evidence="4" id="KW-1185">Reference proteome</keyword>
<dbReference type="OrthoDB" id="9802792at2"/>
<dbReference type="PANTHER" id="PTHR40606">
    <property type="match status" value="1"/>
</dbReference>
<dbReference type="InterPro" id="IPR010879">
    <property type="entry name" value="DUF1508"/>
</dbReference>
<accession>A0A4R5ERZ4</accession>
<reference evidence="3 4" key="1">
    <citation type="submission" date="2019-03" db="EMBL/GenBank/DDBJ databases">
        <authorList>
            <person name="Zhang S."/>
        </authorList>
    </citation>
    <scope>NUCLEOTIDE SEQUENCE [LARGE SCALE GENOMIC DNA]</scope>
    <source>
        <strain evidence="3 4">S4J41</strain>
    </source>
</reference>
<evidence type="ECO:0000256" key="1">
    <source>
        <dbReference type="SAM" id="MobiDB-lite"/>
    </source>
</evidence>
<feature type="compositionally biased region" description="Basic and acidic residues" evidence="1">
    <location>
        <begin position="54"/>
        <end position="63"/>
    </location>
</feature>
<dbReference type="AlphaFoldDB" id="A0A4R5ERZ4"/>
<evidence type="ECO:0000259" key="2">
    <source>
        <dbReference type="Pfam" id="PF07411"/>
    </source>
</evidence>
<protein>
    <submittedName>
        <fullName evidence="3">DUF1508 domain-containing protein</fullName>
    </submittedName>
</protein>
<feature type="region of interest" description="Disordered" evidence="1">
    <location>
        <begin position="81"/>
        <end position="112"/>
    </location>
</feature>
<evidence type="ECO:0000313" key="3">
    <source>
        <dbReference type="EMBL" id="TDE37433.1"/>
    </source>
</evidence>
<sequence length="112" mass="12329">MAGKFELFKDKAGEFRFRLKAGNGEIILASEGYKRRASAENGIASVRKNAPTDARYERKETKSGKHRFNLKATNGQVIGTSENYEAASSRDNGIESVKRNAPEAKFADLSAE</sequence>
<dbReference type="Pfam" id="PF07411">
    <property type="entry name" value="DUF1508"/>
    <property type="match status" value="2"/>
</dbReference>
<feature type="compositionally biased region" description="Basic and acidic residues" evidence="1">
    <location>
        <begin position="92"/>
        <end position="106"/>
    </location>
</feature>
<gene>
    <name evidence="3" type="ORF">E1B25_11955</name>
</gene>
<evidence type="ECO:0000313" key="4">
    <source>
        <dbReference type="Proteomes" id="UP000294662"/>
    </source>
</evidence>
<dbReference type="PANTHER" id="PTHR40606:SF1">
    <property type="entry name" value="UPF0339 PROTEIN YEGP"/>
    <property type="match status" value="1"/>
</dbReference>
<dbReference type="Proteomes" id="UP000294662">
    <property type="component" value="Unassembled WGS sequence"/>
</dbReference>
<dbReference type="EMBL" id="SMFP01000007">
    <property type="protein sequence ID" value="TDE37433.1"/>
    <property type="molecule type" value="Genomic_DNA"/>
</dbReference>
<dbReference type="SUPFAM" id="SSF160113">
    <property type="entry name" value="YegP-like"/>
    <property type="match status" value="2"/>
</dbReference>